<evidence type="ECO:0000256" key="7">
    <source>
        <dbReference type="RuleBase" id="RU000416"/>
    </source>
</evidence>
<dbReference type="PANTHER" id="PTHR10629">
    <property type="entry name" value="CYTOSINE-SPECIFIC METHYLTRANSFERASE"/>
    <property type="match status" value="1"/>
</dbReference>
<dbReference type="Pfam" id="PF00145">
    <property type="entry name" value="DNA_methylase"/>
    <property type="match status" value="1"/>
</dbReference>
<evidence type="ECO:0000256" key="3">
    <source>
        <dbReference type="ARBA" id="ARBA00022691"/>
    </source>
</evidence>
<dbReference type="InterPro" id="IPR001525">
    <property type="entry name" value="C5_MeTfrase"/>
</dbReference>
<dbReference type="PRINTS" id="PR00105">
    <property type="entry name" value="C5METTRFRASE"/>
</dbReference>
<evidence type="ECO:0000256" key="8">
    <source>
        <dbReference type="RuleBase" id="RU000417"/>
    </source>
</evidence>
<dbReference type="GO" id="GO:0032259">
    <property type="term" value="P:methylation"/>
    <property type="evidence" value="ECO:0007669"/>
    <property type="project" value="UniProtKB-KW"/>
</dbReference>
<dbReference type="Proteomes" id="UP001517376">
    <property type="component" value="Unassembled WGS sequence"/>
</dbReference>
<name>A0ABW9YAD7_9RHOB</name>
<dbReference type="InterPro" id="IPR050390">
    <property type="entry name" value="C5-Methyltransferase"/>
</dbReference>
<dbReference type="PROSITE" id="PS00094">
    <property type="entry name" value="C5_MTASE_1"/>
    <property type="match status" value="1"/>
</dbReference>
<feature type="active site" evidence="6">
    <location>
        <position position="80"/>
    </location>
</feature>
<dbReference type="Gene3D" id="3.90.120.10">
    <property type="entry name" value="DNA Methylase, subunit A, domain 2"/>
    <property type="match status" value="1"/>
</dbReference>
<dbReference type="Gene3D" id="3.40.50.150">
    <property type="entry name" value="Vaccinia Virus protein VP39"/>
    <property type="match status" value="1"/>
</dbReference>
<evidence type="ECO:0000256" key="4">
    <source>
        <dbReference type="ARBA" id="ARBA00022747"/>
    </source>
</evidence>
<organism evidence="9 10">
    <name type="scientific">Paragemmobacter ruber</name>
    <dbReference type="NCBI Taxonomy" id="1985673"/>
    <lineage>
        <taxon>Bacteria</taxon>
        <taxon>Pseudomonadati</taxon>
        <taxon>Pseudomonadota</taxon>
        <taxon>Alphaproteobacteria</taxon>
        <taxon>Rhodobacterales</taxon>
        <taxon>Paracoccaceae</taxon>
        <taxon>Paragemmobacter</taxon>
    </lineage>
</organism>
<dbReference type="InterPro" id="IPR018117">
    <property type="entry name" value="C5_DNA_meth_AS"/>
</dbReference>
<evidence type="ECO:0000256" key="6">
    <source>
        <dbReference type="PROSITE-ProRule" id="PRU01016"/>
    </source>
</evidence>
<evidence type="ECO:0000256" key="2">
    <source>
        <dbReference type="ARBA" id="ARBA00022679"/>
    </source>
</evidence>
<dbReference type="PROSITE" id="PS51679">
    <property type="entry name" value="SAM_MT_C5"/>
    <property type="match status" value="1"/>
</dbReference>
<keyword evidence="3 6" id="KW-0949">S-adenosyl-L-methionine</keyword>
<dbReference type="NCBIfam" id="TIGR00675">
    <property type="entry name" value="dcm"/>
    <property type="match status" value="1"/>
</dbReference>
<evidence type="ECO:0000313" key="10">
    <source>
        <dbReference type="Proteomes" id="UP001517376"/>
    </source>
</evidence>
<reference evidence="10" key="1">
    <citation type="submission" date="2020-01" db="EMBL/GenBank/DDBJ databases">
        <title>Sphingomonas sp. strain CSW-10.</title>
        <authorList>
            <person name="Chen W.-M."/>
        </authorList>
    </citation>
    <scope>NUCLEOTIDE SEQUENCE [LARGE SCALE GENOMIC DNA]</scope>
    <source>
        <strain evidence="10">CCP-1</strain>
    </source>
</reference>
<gene>
    <name evidence="9" type="primary">dcm</name>
    <name evidence="9" type="ORF">GU920_18735</name>
</gene>
<keyword evidence="1 6" id="KW-0489">Methyltransferase</keyword>
<comment type="caution">
    <text evidence="9">The sequence shown here is derived from an EMBL/GenBank/DDBJ whole genome shotgun (WGS) entry which is preliminary data.</text>
</comment>
<evidence type="ECO:0000256" key="1">
    <source>
        <dbReference type="ARBA" id="ARBA00022603"/>
    </source>
</evidence>
<sequence>MTDIIDLFCGVGGLSLGAVQAGFTPRLAVDVDPVLGDGHRRNHPACKLLIGDLAQREASELKELSGAQGRLSGVIGGPPCQGFSSIGKRRSDDPRNMLLHRFFHLVEELKPKFFLMENVPGLLLDDGTRVLNTAISALKYPYVILDPIVLDAADYGAATTRKRLVVLGYDPSEIDCIQVADLLAAKSAVHYTVRDAIAGLPGPAVSDVLRIDQSGLDNPYVQMLNAYVRPDFLGRPEYIDAQRETTSGFQLTRHTQEVVDRFAKVLPGGKDPVSRYVRLSWERPANVLRAGTGADRGSFQAARPIHPSDHRVITVREAARIQGFPDWYDFHATKWHSHRMIGNSVSPPFARALLSVVASRTDMGKQK</sequence>
<proteinExistence type="inferred from homology"/>
<dbReference type="SUPFAM" id="SSF53335">
    <property type="entry name" value="S-adenosyl-L-methionine-dependent methyltransferases"/>
    <property type="match status" value="1"/>
</dbReference>
<evidence type="ECO:0000313" key="9">
    <source>
        <dbReference type="EMBL" id="NBE09583.1"/>
    </source>
</evidence>
<dbReference type="RefSeq" id="WP_161768639.1">
    <property type="nucleotide sequence ID" value="NZ_JAAATW010000008.1"/>
</dbReference>
<dbReference type="PANTHER" id="PTHR10629:SF52">
    <property type="entry name" value="DNA (CYTOSINE-5)-METHYLTRANSFERASE 1"/>
    <property type="match status" value="1"/>
</dbReference>
<keyword evidence="4" id="KW-0680">Restriction system</keyword>
<keyword evidence="2 6" id="KW-0808">Transferase</keyword>
<dbReference type="GO" id="GO:0003886">
    <property type="term" value="F:DNA (cytosine-5-)-methyltransferase activity"/>
    <property type="evidence" value="ECO:0007669"/>
    <property type="project" value="UniProtKB-EC"/>
</dbReference>
<keyword evidence="10" id="KW-1185">Reference proteome</keyword>
<protein>
    <recommendedName>
        <fullName evidence="8">Cytosine-specific methyltransferase</fullName>
        <ecNumber evidence="8">2.1.1.37</ecNumber>
    </recommendedName>
</protein>
<comment type="similarity">
    <text evidence="6 7">Belongs to the class I-like SAM-binding methyltransferase superfamily. C5-methyltransferase family.</text>
</comment>
<dbReference type="EMBL" id="JAAATW010000008">
    <property type="protein sequence ID" value="NBE09583.1"/>
    <property type="molecule type" value="Genomic_DNA"/>
</dbReference>
<comment type="catalytic activity">
    <reaction evidence="5 8">
        <text>a 2'-deoxycytidine in DNA + S-adenosyl-L-methionine = a 5-methyl-2'-deoxycytidine in DNA + S-adenosyl-L-homocysteine + H(+)</text>
        <dbReference type="Rhea" id="RHEA:13681"/>
        <dbReference type="Rhea" id="RHEA-COMP:11369"/>
        <dbReference type="Rhea" id="RHEA-COMP:11370"/>
        <dbReference type="ChEBI" id="CHEBI:15378"/>
        <dbReference type="ChEBI" id="CHEBI:57856"/>
        <dbReference type="ChEBI" id="CHEBI:59789"/>
        <dbReference type="ChEBI" id="CHEBI:85452"/>
        <dbReference type="ChEBI" id="CHEBI:85454"/>
        <dbReference type="EC" id="2.1.1.37"/>
    </reaction>
</comment>
<evidence type="ECO:0000256" key="5">
    <source>
        <dbReference type="ARBA" id="ARBA00047422"/>
    </source>
</evidence>
<accession>A0ABW9YAD7</accession>
<dbReference type="InterPro" id="IPR029063">
    <property type="entry name" value="SAM-dependent_MTases_sf"/>
</dbReference>
<dbReference type="EC" id="2.1.1.37" evidence="8"/>